<dbReference type="Pfam" id="PF00989">
    <property type="entry name" value="PAS"/>
    <property type="match status" value="1"/>
</dbReference>
<dbReference type="InterPro" id="IPR013767">
    <property type="entry name" value="PAS_fold"/>
</dbReference>
<dbReference type="InterPro" id="IPR000160">
    <property type="entry name" value="GGDEF_dom"/>
</dbReference>
<feature type="domain" description="PAS" evidence="1">
    <location>
        <begin position="128"/>
        <end position="172"/>
    </location>
</feature>
<dbReference type="PANTHER" id="PTHR46663">
    <property type="entry name" value="DIGUANYLATE CYCLASE DGCT-RELATED"/>
    <property type="match status" value="1"/>
</dbReference>
<dbReference type="Proteomes" id="UP001595791">
    <property type="component" value="Unassembled WGS sequence"/>
</dbReference>
<evidence type="ECO:0000259" key="2">
    <source>
        <dbReference type="PROSITE" id="PS50113"/>
    </source>
</evidence>
<dbReference type="InterPro" id="IPR001610">
    <property type="entry name" value="PAC"/>
</dbReference>
<name>A0ABV8MNK5_9NEIS</name>
<dbReference type="SMART" id="SM00091">
    <property type="entry name" value="PAS"/>
    <property type="match status" value="2"/>
</dbReference>
<dbReference type="EMBL" id="JBHSBU010000001">
    <property type="protein sequence ID" value="MFC4158909.1"/>
    <property type="molecule type" value="Genomic_DNA"/>
</dbReference>
<dbReference type="EC" id="2.7.7.65" evidence="4"/>
<proteinExistence type="predicted"/>
<dbReference type="NCBIfam" id="TIGR00229">
    <property type="entry name" value="sensory_box"/>
    <property type="match status" value="1"/>
</dbReference>
<gene>
    <name evidence="4" type="ORF">ACFOW7_06000</name>
</gene>
<dbReference type="InterPro" id="IPR029787">
    <property type="entry name" value="Nucleotide_cyclase"/>
</dbReference>
<dbReference type="InterPro" id="IPR035965">
    <property type="entry name" value="PAS-like_dom_sf"/>
</dbReference>
<keyword evidence="5" id="KW-1185">Reference proteome</keyword>
<evidence type="ECO:0000313" key="5">
    <source>
        <dbReference type="Proteomes" id="UP001595791"/>
    </source>
</evidence>
<dbReference type="PROSITE" id="PS50112">
    <property type="entry name" value="PAS"/>
    <property type="match status" value="1"/>
</dbReference>
<dbReference type="Gene3D" id="3.30.450.20">
    <property type="entry name" value="PAS domain"/>
    <property type="match status" value="2"/>
</dbReference>
<dbReference type="InterPro" id="IPR000700">
    <property type="entry name" value="PAS-assoc_C"/>
</dbReference>
<dbReference type="InterPro" id="IPR043128">
    <property type="entry name" value="Rev_trsase/Diguanyl_cyclase"/>
</dbReference>
<feature type="domain" description="GGDEF" evidence="3">
    <location>
        <begin position="285"/>
        <end position="418"/>
    </location>
</feature>
<keyword evidence="4" id="KW-0808">Transferase</keyword>
<dbReference type="NCBIfam" id="TIGR00254">
    <property type="entry name" value="GGDEF"/>
    <property type="match status" value="1"/>
</dbReference>
<reference evidence="5" key="1">
    <citation type="journal article" date="2019" name="Int. J. Syst. Evol. Microbiol.">
        <title>The Global Catalogue of Microorganisms (GCM) 10K type strain sequencing project: providing services to taxonomists for standard genome sequencing and annotation.</title>
        <authorList>
            <consortium name="The Broad Institute Genomics Platform"/>
            <consortium name="The Broad Institute Genome Sequencing Center for Infectious Disease"/>
            <person name="Wu L."/>
            <person name="Ma J."/>
        </authorList>
    </citation>
    <scope>NUCLEOTIDE SEQUENCE [LARGE SCALE GENOMIC DNA]</scope>
    <source>
        <strain evidence="5">LMG 29894</strain>
    </source>
</reference>
<protein>
    <submittedName>
        <fullName evidence="4">Diguanylate cyclase domain-containing protein</fullName>
        <ecNumber evidence="4">2.7.7.65</ecNumber>
    </submittedName>
</protein>
<comment type="caution">
    <text evidence="4">The sequence shown here is derived from an EMBL/GenBank/DDBJ whole genome shotgun (WGS) entry which is preliminary data.</text>
</comment>
<accession>A0ABV8MNK5</accession>
<dbReference type="RefSeq" id="WP_378162090.1">
    <property type="nucleotide sequence ID" value="NZ_JBHSBU010000001.1"/>
</dbReference>
<dbReference type="InterPro" id="IPR052163">
    <property type="entry name" value="DGC-Regulatory_Protein"/>
</dbReference>
<dbReference type="PROSITE" id="PS50113">
    <property type="entry name" value="PAC"/>
    <property type="match status" value="2"/>
</dbReference>
<dbReference type="GO" id="GO:0052621">
    <property type="term" value="F:diguanylate cyclase activity"/>
    <property type="evidence" value="ECO:0007669"/>
    <property type="project" value="UniProtKB-EC"/>
</dbReference>
<dbReference type="SUPFAM" id="SSF55073">
    <property type="entry name" value="Nucleotide cyclase"/>
    <property type="match status" value="1"/>
</dbReference>
<dbReference type="SUPFAM" id="SSF55785">
    <property type="entry name" value="PYP-like sensor domain (PAS domain)"/>
    <property type="match status" value="2"/>
</dbReference>
<feature type="domain" description="PAC" evidence="2">
    <location>
        <begin position="77"/>
        <end position="127"/>
    </location>
</feature>
<dbReference type="InterPro" id="IPR000014">
    <property type="entry name" value="PAS"/>
</dbReference>
<dbReference type="Pfam" id="PF00990">
    <property type="entry name" value="GGDEF"/>
    <property type="match status" value="1"/>
</dbReference>
<evidence type="ECO:0000259" key="1">
    <source>
        <dbReference type="PROSITE" id="PS50112"/>
    </source>
</evidence>
<dbReference type="PROSITE" id="PS50887">
    <property type="entry name" value="GGDEF"/>
    <property type="match status" value="1"/>
</dbReference>
<dbReference type="SMART" id="SM00086">
    <property type="entry name" value="PAC"/>
    <property type="match status" value="2"/>
</dbReference>
<evidence type="ECO:0000313" key="4">
    <source>
        <dbReference type="EMBL" id="MFC4158909.1"/>
    </source>
</evidence>
<dbReference type="CDD" id="cd01949">
    <property type="entry name" value="GGDEF"/>
    <property type="match status" value="1"/>
</dbReference>
<dbReference type="SMART" id="SM00267">
    <property type="entry name" value="GGDEF"/>
    <property type="match status" value="1"/>
</dbReference>
<dbReference type="Gene3D" id="3.30.70.270">
    <property type="match status" value="1"/>
</dbReference>
<evidence type="ECO:0000259" key="3">
    <source>
        <dbReference type="PROSITE" id="PS50887"/>
    </source>
</evidence>
<sequence length="427" mass="47545">MKPEFSTANHLIAEMAQLAPLPVLAVDAENGSILATNILARDTLGLSAETPALRDLFDNPSLARQFLLIARNNGFVRQFEARLRLAAGQRVWVLLAARLTETTNRSLLIVTITDIHERRLIEEALRESETRHRRVLEAANEGYALFDAESGELLDVNPALCELLCYPRDELLKLKPEDVITDASLETLQEARKLWNTSPYRRFELGLRRATGEHITCEISLSAVTDSDGRITSLFALVNDITARKLNEERVLYLAFYDTLTALPNRFLFAEHIDHALKQRQRIGGRLALMFIDLDDFKRVNDNFGHDGGDVLLSTVAKRLVGCVRASDTVSRQGGDEFIVLLANIHDASDAEQVAEKILTALSEPILLPGGEVNINASIGIALCPDHAMDAPTLRRLADIAMYQAKFGGKRRYVCYSEPDDEQDAQT</sequence>
<dbReference type="Pfam" id="PF13426">
    <property type="entry name" value="PAS_9"/>
    <property type="match status" value="1"/>
</dbReference>
<dbReference type="PANTHER" id="PTHR46663:SF3">
    <property type="entry name" value="SLL0267 PROTEIN"/>
    <property type="match status" value="1"/>
</dbReference>
<feature type="domain" description="PAC" evidence="2">
    <location>
        <begin position="201"/>
        <end position="253"/>
    </location>
</feature>
<dbReference type="CDD" id="cd00130">
    <property type="entry name" value="PAS"/>
    <property type="match status" value="2"/>
</dbReference>
<keyword evidence="4" id="KW-0548">Nucleotidyltransferase</keyword>
<organism evidence="4 5">
    <name type="scientific">Chitinimonas lacunae</name>
    <dbReference type="NCBI Taxonomy" id="1963018"/>
    <lineage>
        <taxon>Bacteria</taxon>
        <taxon>Pseudomonadati</taxon>
        <taxon>Pseudomonadota</taxon>
        <taxon>Betaproteobacteria</taxon>
        <taxon>Neisseriales</taxon>
        <taxon>Chitinibacteraceae</taxon>
        <taxon>Chitinimonas</taxon>
    </lineage>
</organism>